<keyword evidence="2" id="KW-0812">Transmembrane</keyword>
<evidence type="ECO:0000313" key="3">
    <source>
        <dbReference type="EMBL" id="GMI32936.1"/>
    </source>
</evidence>
<reference evidence="4" key="1">
    <citation type="journal article" date="2023" name="Commun. Biol.">
        <title>Genome analysis of Parmales, the sister group of diatoms, reveals the evolutionary specialization of diatoms from phago-mixotrophs to photoautotrophs.</title>
        <authorList>
            <person name="Ban H."/>
            <person name="Sato S."/>
            <person name="Yoshikawa S."/>
            <person name="Yamada K."/>
            <person name="Nakamura Y."/>
            <person name="Ichinomiya M."/>
            <person name="Sato N."/>
            <person name="Blanc-Mathieu R."/>
            <person name="Endo H."/>
            <person name="Kuwata A."/>
            <person name="Ogata H."/>
        </authorList>
    </citation>
    <scope>NUCLEOTIDE SEQUENCE [LARGE SCALE GENOMIC DNA]</scope>
</reference>
<dbReference type="InterPro" id="IPR031563">
    <property type="entry name" value="MOT1/MOT2"/>
</dbReference>
<name>A0A9W7L544_9STRA</name>
<keyword evidence="2" id="KW-0472">Membrane</keyword>
<feature type="region of interest" description="Disordered" evidence="1">
    <location>
        <begin position="487"/>
        <end position="517"/>
    </location>
</feature>
<feature type="transmembrane region" description="Helical" evidence="2">
    <location>
        <begin position="374"/>
        <end position="398"/>
    </location>
</feature>
<dbReference type="OrthoDB" id="5402974at2759"/>
<accession>A0A9W7L544</accession>
<feature type="transmembrane region" description="Helical" evidence="2">
    <location>
        <begin position="405"/>
        <end position="424"/>
    </location>
</feature>
<dbReference type="GO" id="GO:0015098">
    <property type="term" value="F:molybdate ion transmembrane transporter activity"/>
    <property type="evidence" value="ECO:0007669"/>
    <property type="project" value="InterPro"/>
</dbReference>
<evidence type="ECO:0000313" key="4">
    <source>
        <dbReference type="Proteomes" id="UP001165065"/>
    </source>
</evidence>
<keyword evidence="4" id="KW-1185">Reference proteome</keyword>
<feature type="transmembrane region" description="Helical" evidence="2">
    <location>
        <begin position="234"/>
        <end position="257"/>
    </location>
</feature>
<keyword evidence="2" id="KW-1133">Transmembrane helix</keyword>
<feature type="transmembrane region" description="Helical" evidence="2">
    <location>
        <begin position="131"/>
        <end position="151"/>
    </location>
</feature>
<evidence type="ECO:0000256" key="2">
    <source>
        <dbReference type="SAM" id="Phobius"/>
    </source>
</evidence>
<proteinExistence type="predicted"/>
<protein>
    <recommendedName>
        <fullName evidence="5">Sulfate transporter</fullName>
    </recommendedName>
</protein>
<dbReference type="PANTHER" id="PTHR31970">
    <property type="match status" value="1"/>
</dbReference>
<dbReference type="AlphaFoldDB" id="A0A9W7L544"/>
<feature type="transmembrane region" description="Helical" evidence="2">
    <location>
        <begin position="187"/>
        <end position="208"/>
    </location>
</feature>
<organism evidence="3 4">
    <name type="scientific">Triparma columacea</name>
    <dbReference type="NCBI Taxonomy" id="722753"/>
    <lineage>
        <taxon>Eukaryota</taxon>
        <taxon>Sar</taxon>
        <taxon>Stramenopiles</taxon>
        <taxon>Ochrophyta</taxon>
        <taxon>Bolidophyceae</taxon>
        <taxon>Parmales</taxon>
        <taxon>Triparmaceae</taxon>
        <taxon>Triparma</taxon>
    </lineage>
</organism>
<dbReference type="PANTHER" id="PTHR31970:SF9">
    <property type="entry name" value="MOLYBDATE TRANSPORTER 2"/>
    <property type="match status" value="1"/>
</dbReference>
<sequence>MSSTSQNTPQNTPQHQPKSSRIKAFLLDLASSIPFLHPTSTQLQSYRSRVLNFPRKLTSSEVSGSLGDLGTLIPLVVTLARQGSISLPATLFFGGLTNLLNGIYHDLPLPTQPMKAISAVAIAEGMTRQEVTASGVIVGWVVFLIGVTGLIEAVNKVVPREVVSGLQLGLGVKLAGLGVKWITDLPWFSQLDSITLGVVSFCLAMFLLKTENDKHLSETSTPSSKATIGQWKRYLPPTALTLFLVGLICAAITLSTAEPGTYTLPLKFLGPPVAFWAVGDLSGQDWRVGFTELALPQVPLTTLNAVISLCALADTLYPTSTASDGKHKPRLSRKEIAVSIGLMNGVFCLFGSMPNCHGAGGLAGQHKFGARNGASIMFLGLVKMAAGVLFGASALTLFEAIPMSILGVLLGVSGAELAVTGVYSCSLPRPGSPPPSQRETKTGYFVMMITAVVIVGSGKTQYGVLAGLFCHLLYGDGIRQYRGMCRKETKEEEEEMVEDNREESTDESNEGSEGGNV</sequence>
<evidence type="ECO:0008006" key="5">
    <source>
        <dbReference type="Google" id="ProtNLM"/>
    </source>
</evidence>
<dbReference type="Proteomes" id="UP001165065">
    <property type="component" value="Unassembled WGS sequence"/>
</dbReference>
<dbReference type="Pfam" id="PF16983">
    <property type="entry name" value="MFS_MOT1"/>
    <property type="match status" value="2"/>
</dbReference>
<dbReference type="EMBL" id="BRYA01000804">
    <property type="protein sequence ID" value="GMI32936.1"/>
    <property type="molecule type" value="Genomic_DNA"/>
</dbReference>
<comment type="caution">
    <text evidence="3">The sequence shown here is derived from an EMBL/GenBank/DDBJ whole genome shotgun (WGS) entry which is preliminary data.</text>
</comment>
<evidence type="ECO:0000256" key="1">
    <source>
        <dbReference type="SAM" id="MobiDB-lite"/>
    </source>
</evidence>
<gene>
    <name evidence="3" type="ORF">TrCOL_g13807</name>
</gene>
<feature type="transmembrane region" description="Helical" evidence="2">
    <location>
        <begin position="444"/>
        <end position="474"/>
    </location>
</feature>